<feature type="compositionally biased region" description="Polar residues" evidence="6">
    <location>
        <begin position="1111"/>
        <end position="1134"/>
    </location>
</feature>
<dbReference type="PROSITE" id="PS50835">
    <property type="entry name" value="IG_LIKE"/>
    <property type="match status" value="3"/>
</dbReference>
<evidence type="ECO:0000313" key="10">
    <source>
        <dbReference type="Proteomes" id="UP000694865"/>
    </source>
</evidence>
<feature type="compositionally biased region" description="Polar residues" evidence="6">
    <location>
        <begin position="863"/>
        <end position="900"/>
    </location>
</feature>
<dbReference type="PRINTS" id="PR00019">
    <property type="entry name" value="LEURICHRPT"/>
</dbReference>
<dbReference type="RefSeq" id="XP_002734069.1">
    <property type="nucleotide sequence ID" value="XM_002734023.2"/>
</dbReference>
<feature type="region of interest" description="Disordered" evidence="6">
    <location>
        <begin position="1067"/>
        <end position="1141"/>
    </location>
</feature>
<keyword evidence="3" id="KW-0677">Repeat</keyword>
<dbReference type="Pfam" id="PF12799">
    <property type="entry name" value="LRR_4"/>
    <property type="match status" value="1"/>
</dbReference>
<feature type="region of interest" description="Disordered" evidence="6">
    <location>
        <begin position="1162"/>
        <end position="1188"/>
    </location>
</feature>
<protein>
    <submittedName>
        <fullName evidence="11">Leucine-rich repeats and immunoglobulin-like domains 2 isoform X1</fullName>
    </submittedName>
</protein>
<proteinExistence type="predicted"/>
<dbReference type="PANTHER" id="PTHR24366">
    <property type="entry name" value="IG(IMMUNOGLOBULIN) AND LRR(LEUCINE RICH REPEAT) DOMAINS"/>
    <property type="match status" value="1"/>
</dbReference>
<evidence type="ECO:0000256" key="1">
    <source>
        <dbReference type="ARBA" id="ARBA00022614"/>
    </source>
</evidence>
<dbReference type="PROSITE" id="PS51450">
    <property type="entry name" value="LRR"/>
    <property type="match status" value="7"/>
</dbReference>
<dbReference type="SMART" id="SM00013">
    <property type="entry name" value="LRRNT"/>
    <property type="match status" value="1"/>
</dbReference>
<dbReference type="InterPro" id="IPR003591">
    <property type="entry name" value="Leu-rich_rpt_typical-subtyp"/>
</dbReference>
<feature type="domain" description="Ig-like" evidence="9">
    <location>
        <begin position="705"/>
        <end position="791"/>
    </location>
</feature>
<keyword evidence="7" id="KW-0472">Membrane</keyword>
<dbReference type="Proteomes" id="UP000694865">
    <property type="component" value="Unplaced"/>
</dbReference>
<evidence type="ECO:0000256" key="4">
    <source>
        <dbReference type="ARBA" id="ARBA00023157"/>
    </source>
</evidence>
<accession>A0ABM0GNU1</accession>
<dbReference type="InterPro" id="IPR000372">
    <property type="entry name" value="LRRNT"/>
</dbReference>
<dbReference type="InterPro" id="IPR036179">
    <property type="entry name" value="Ig-like_dom_sf"/>
</dbReference>
<dbReference type="CDD" id="cd00096">
    <property type="entry name" value="Ig"/>
    <property type="match status" value="1"/>
</dbReference>
<dbReference type="InterPro" id="IPR003599">
    <property type="entry name" value="Ig_sub"/>
</dbReference>
<dbReference type="SUPFAM" id="SSF52058">
    <property type="entry name" value="L domain-like"/>
    <property type="match status" value="2"/>
</dbReference>
<dbReference type="InterPro" id="IPR000483">
    <property type="entry name" value="Cys-rich_flank_reg_C"/>
</dbReference>
<dbReference type="SUPFAM" id="SSF48726">
    <property type="entry name" value="Immunoglobulin"/>
    <property type="match status" value="3"/>
</dbReference>
<feature type="region of interest" description="Disordered" evidence="6">
    <location>
        <begin position="848"/>
        <end position="924"/>
    </location>
</feature>
<evidence type="ECO:0000256" key="7">
    <source>
        <dbReference type="SAM" id="Phobius"/>
    </source>
</evidence>
<feature type="compositionally biased region" description="Basic and acidic residues" evidence="6">
    <location>
        <begin position="1162"/>
        <end position="1172"/>
    </location>
</feature>
<feature type="compositionally biased region" description="Polar residues" evidence="6">
    <location>
        <begin position="1173"/>
        <end position="1188"/>
    </location>
</feature>
<keyword evidence="10" id="KW-1185">Reference proteome</keyword>
<dbReference type="InterPro" id="IPR001611">
    <property type="entry name" value="Leu-rich_rpt"/>
</dbReference>
<feature type="domain" description="Ig-like" evidence="9">
    <location>
        <begin position="611"/>
        <end position="700"/>
    </location>
</feature>
<evidence type="ECO:0000256" key="2">
    <source>
        <dbReference type="ARBA" id="ARBA00022729"/>
    </source>
</evidence>
<dbReference type="InterPro" id="IPR013783">
    <property type="entry name" value="Ig-like_fold"/>
</dbReference>
<dbReference type="InterPro" id="IPR013098">
    <property type="entry name" value="Ig_I-set"/>
</dbReference>
<dbReference type="SMART" id="SM00409">
    <property type="entry name" value="IG"/>
    <property type="match status" value="3"/>
</dbReference>
<dbReference type="Pfam" id="PF07679">
    <property type="entry name" value="I-set"/>
    <property type="match status" value="2"/>
</dbReference>
<reference evidence="11" key="1">
    <citation type="submission" date="2025-08" db="UniProtKB">
        <authorList>
            <consortium name="RefSeq"/>
        </authorList>
    </citation>
    <scope>IDENTIFICATION</scope>
    <source>
        <tissue evidence="11">Testes</tissue>
    </source>
</reference>
<keyword evidence="2 8" id="KW-0732">Signal</keyword>
<feature type="signal peptide" evidence="8">
    <location>
        <begin position="1"/>
        <end position="25"/>
    </location>
</feature>
<evidence type="ECO:0000256" key="6">
    <source>
        <dbReference type="SAM" id="MobiDB-lite"/>
    </source>
</evidence>
<dbReference type="SMART" id="SM00408">
    <property type="entry name" value="IGc2"/>
    <property type="match status" value="3"/>
</dbReference>
<keyword evidence="1" id="KW-0433">Leucine-rich repeat</keyword>
<evidence type="ECO:0000256" key="3">
    <source>
        <dbReference type="ARBA" id="ARBA00022737"/>
    </source>
</evidence>
<dbReference type="SMART" id="SM00365">
    <property type="entry name" value="LRR_SD22"/>
    <property type="match status" value="9"/>
</dbReference>
<organism evidence="10 11">
    <name type="scientific">Saccoglossus kowalevskii</name>
    <name type="common">Acorn worm</name>
    <dbReference type="NCBI Taxonomy" id="10224"/>
    <lineage>
        <taxon>Eukaryota</taxon>
        <taxon>Metazoa</taxon>
        <taxon>Hemichordata</taxon>
        <taxon>Enteropneusta</taxon>
        <taxon>Harrimaniidae</taxon>
        <taxon>Saccoglossus</taxon>
    </lineage>
</organism>
<dbReference type="PANTHER" id="PTHR24366:SF64">
    <property type="entry name" value="LEUCINE RICH REPEATS AND IMMUNOGLOBULIN LIKE DOMAINS 2"/>
    <property type="match status" value="1"/>
</dbReference>
<gene>
    <name evidence="11" type="primary">LRIG2</name>
</gene>
<evidence type="ECO:0000256" key="5">
    <source>
        <dbReference type="ARBA" id="ARBA00023180"/>
    </source>
</evidence>
<evidence type="ECO:0000256" key="8">
    <source>
        <dbReference type="SAM" id="SignalP"/>
    </source>
</evidence>
<keyword evidence="7" id="KW-1133">Transmembrane helix</keyword>
<dbReference type="Pfam" id="PF13927">
    <property type="entry name" value="Ig_3"/>
    <property type="match status" value="1"/>
</dbReference>
<dbReference type="Pfam" id="PF13855">
    <property type="entry name" value="LRR_8"/>
    <property type="match status" value="4"/>
</dbReference>
<dbReference type="Gene3D" id="2.60.40.10">
    <property type="entry name" value="Immunoglobulins"/>
    <property type="match status" value="3"/>
</dbReference>
<feature type="chain" id="PRO_5045154605" evidence="8">
    <location>
        <begin position="26"/>
        <end position="1188"/>
    </location>
</feature>
<dbReference type="SMART" id="SM00369">
    <property type="entry name" value="LRR_TYP"/>
    <property type="match status" value="16"/>
</dbReference>
<keyword evidence="7" id="KW-0812">Transmembrane</keyword>
<keyword evidence="5" id="KW-0325">Glycoprotein</keyword>
<dbReference type="InterPro" id="IPR003598">
    <property type="entry name" value="Ig_sub2"/>
</dbReference>
<dbReference type="InterPro" id="IPR025875">
    <property type="entry name" value="Leu-rich_rpt_4"/>
</dbReference>
<name>A0ABM0GNU1_SACKO</name>
<feature type="domain" description="Ig-like" evidence="9">
    <location>
        <begin position="507"/>
        <end position="606"/>
    </location>
</feature>
<dbReference type="SMART" id="SM00082">
    <property type="entry name" value="LRRCT"/>
    <property type="match status" value="1"/>
</dbReference>
<feature type="compositionally biased region" description="Polar residues" evidence="6">
    <location>
        <begin position="1079"/>
        <end position="1097"/>
    </location>
</feature>
<evidence type="ECO:0000259" key="9">
    <source>
        <dbReference type="PROSITE" id="PS50835"/>
    </source>
</evidence>
<feature type="transmembrane region" description="Helical" evidence="7">
    <location>
        <begin position="817"/>
        <end position="839"/>
    </location>
</feature>
<dbReference type="InterPro" id="IPR007110">
    <property type="entry name" value="Ig-like_dom"/>
</dbReference>
<dbReference type="InterPro" id="IPR032675">
    <property type="entry name" value="LRR_dom_sf"/>
</dbReference>
<dbReference type="Gene3D" id="3.80.10.10">
    <property type="entry name" value="Ribonuclease Inhibitor"/>
    <property type="match status" value="4"/>
</dbReference>
<keyword evidence="4" id="KW-1015">Disulfide bond</keyword>
<sequence>MAAVLLYFYAAFVISGVVLCPGCNAQRSMCPSNCSCLGPLVDCSNKHLTEMPKEIPTWTEFLDLQSNYIQSLPHDAFDGLVNLRQLDLSNNELTTINGSIFENLTRLQELKIAFNSLTTIPNFGGKLINLTQLSLHHNNIIDISGTSLDGLASLRELDLNYNKIEELKCGSFPSRNMLHQLYLNNNKITTLQPGCFNNITTLEWLKLNKNKISNLDKVFEPLENLKYLELSRNKIKSIDSLAFKGLKNLHILRLKRNGISELMDGAFYGLDTIQNIHLDNNNLTVVRKSWLYGLTTLQELTLSHNKISSIEADGWDFCKELWEIDLSHNMLNSLETNLFKHLQALKNLYMGNNQISNIDDEAFMGLSSLESLDMNHNDISWTVEDTTGAFLGLEALHRLSLASNKIMSIHKRAFTGLSGLEVLDLSDNMLTSIEEDSFVNMQNLKELRINSTSLVCDCELKWIRNWIRSNGYENSIDLKCSHPQRLKGQSILNVEGQKFICEDIPKPKMIKHPKTTMALKGEDVMLTCKAESSSDSPMQFIWKKDNKVLSTDDYDISTQAQAPSEDMVEFITMLTLPNVRDEDAGKYQCIVSNHFGPSYSDKAKVMVYVFPVFIKVPQDITVKAGSNARLECAARGQPQPQIAWVKDGGTDFPAANERRMRMMPEDDVVFIIDVKPVDMGVYTCTAQSLAGNISSNATLTVLETPSFVEPMQDVDAVMGENAVLRCPASGYPKPRIKWMKDDNALDITERHFFTSENELLVIVHAESGDAGLYTCEISNTLGTVVQSAVLTVSANTNAPNGQNRGGLGLDDESTTTGIIIIAVVCCVVGTSLVWVIIIYQTRKKREEFGPTNTDETTLPPELPSSTYNTSSQGTLHAESSTHSSPAIQPPNSSISGRTDNLSSDSESDSLRYGGTISGGGNRLPSRIRTAAIFPSDTEHETQTIPLTSDVQAPAENSGNSVLTIPGMPSPPMQRRTPDPNSIPALRGSLPSYNHNISMSQPHIAATPNITVNPMHSPMHITVPVHDNIHRMDAVEYPGHNSLDNAVVTHPYPREEHALDKTIQELFHQNEPPGCDSGLDLSTDNSRNTPYSSYNGTSLHRYPRFPQEYHTETTSASPHLATSTPPNNHNSSLHTYHNHQHSSPLEIGDKFVTVPSHRVLPHRTIDSYLRDSRSPTQMNRTHQESPSSV</sequence>
<dbReference type="GeneID" id="100367668"/>
<evidence type="ECO:0000313" key="11">
    <source>
        <dbReference type="RefSeq" id="XP_002734069.1"/>
    </source>
</evidence>